<reference evidence="13 14" key="1">
    <citation type="journal article" date="2012" name="J. Bacteriol.">
        <title>Comparative Genomic Analyses of 17 Clinical Isolates of Gardnerella vaginalis Provide Evidence of Multiple Genetically Isolated Clades Consistent with Subspeciation into Genovars.</title>
        <authorList>
            <person name="Ahmed A."/>
            <person name="Earl J."/>
            <person name="Retchless A."/>
            <person name="Hillier S."/>
            <person name="Rabe L."/>
            <person name="Cherpes T."/>
            <person name="Powell E."/>
            <person name="Janto B."/>
            <person name="Eutsey R."/>
            <person name="Hiller N.L."/>
            <person name="Boissy R."/>
            <person name="Dahlgreen M."/>
            <person name="Hall B."/>
            <person name="Costerton J."/>
            <person name="Post J.C."/>
            <person name="Hu F."/>
            <person name="Ehrlich G."/>
        </authorList>
    </citation>
    <scope>NUCLEOTIDE SEQUENCE [LARGE SCALE GENOMIC DNA]</scope>
    <source>
        <strain evidence="13 14">55152</strain>
    </source>
</reference>
<dbReference type="InterPro" id="IPR016084">
    <property type="entry name" value="Haem_Oase-like_multi-hlx"/>
</dbReference>
<comment type="function">
    <text evidence="3">Catalyzes the phosphorylation of hydroxymethylpyrimidine phosphate (HMP-P) to HMP-PP, and of HMP to HMP-P.</text>
</comment>
<dbReference type="GO" id="GO:0009228">
    <property type="term" value="P:thiamine biosynthetic process"/>
    <property type="evidence" value="ECO:0007669"/>
    <property type="project" value="UniProtKB-KW"/>
</dbReference>
<evidence type="ECO:0000256" key="9">
    <source>
        <dbReference type="ARBA" id="ARBA00022977"/>
    </source>
</evidence>
<evidence type="ECO:0000256" key="7">
    <source>
        <dbReference type="ARBA" id="ARBA00022777"/>
    </source>
</evidence>
<comment type="pathway">
    <text evidence="4">Cofactor biosynthesis; thiamine diphosphate biosynthesis; 4-amino-2-methyl-5-diphosphomethylpyrimidine from 5-amino-1-(5-phospho-D-ribosyl)imidazole: step 3/3.</text>
</comment>
<comment type="caution">
    <text evidence="13">The sequence shown here is derived from an EMBL/GenBank/DDBJ whole genome shotgun (WGS) entry which is preliminary data.</text>
</comment>
<dbReference type="InterPro" id="IPR029056">
    <property type="entry name" value="Ribokinase-like"/>
</dbReference>
<dbReference type="PATRIC" id="fig|698955.3.peg.966"/>
<keyword evidence="5 13" id="KW-0808">Transferase</keyword>
<comment type="catalytic activity">
    <reaction evidence="2">
        <text>4-amino-2-methyl-5-(phosphooxymethyl)pyrimidine + ATP = 4-amino-2-methyl-5-(diphosphooxymethyl)pyrimidine + ADP</text>
        <dbReference type="Rhea" id="RHEA:19893"/>
        <dbReference type="ChEBI" id="CHEBI:30616"/>
        <dbReference type="ChEBI" id="CHEBI:57841"/>
        <dbReference type="ChEBI" id="CHEBI:58354"/>
        <dbReference type="ChEBI" id="CHEBI:456216"/>
        <dbReference type="EC" id="2.7.4.7"/>
    </reaction>
</comment>
<dbReference type="EMBL" id="ADEQ01000014">
    <property type="protein sequence ID" value="EIK79721.1"/>
    <property type="molecule type" value="Genomic_DNA"/>
</dbReference>
<keyword evidence="6" id="KW-0547">Nucleotide-binding</keyword>
<dbReference type="Pfam" id="PF03070">
    <property type="entry name" value="TENA_THI-4"/>
    <property type="match status" value="1"/>
</dbReference>
<evidence type="ECO:0000256" key="2">
    <source>
        <dbReference type="ARBA" id="ARBA00000565"/>
    </source>
</evidence>
<evidence type="ECO:0000259" key="11">
    <source>
        <dbReference type="Pfam" id="PF03070"/>
    </source>
</evidence>
<evidence type="ECO:0000313" key="14">
    <source>
        <dbReference type="Proteomes" id="UP000005936"/>
    </source>
</evidence>
<dbReference type="InterPro" id="IPR004399">
    <property type="entry name" value="HMP/HMP-P_kinase_dom"/>
</dbReference>
<dbReference type="PANTHER" id="PTHR20858:SF17">
    <property type="entry name" value="HYDROXYMETHYLPYRIMIDINE_PHOSPHOMETHYLPYRIMIDINE KINASE THI20-RELATED"/>
    <property type="match status" value="1"/>
</dbReference>
<keyword evidence="7 13" id="KW-0418">Kinase</keyword>
<dbReference type="GO" id="GO:0008972">
    <property type="term" value="F:phosphomethylpyrimidine kinase activity"/>
    <property type="evidence" value="ECO:0007669"/>
    <property type="project" value="UniProtKB-EC"/>
</dbReference>
<dbReference type="RefSeq" id="WP_004122647.1">
    <property type="nucleotide sequence ID" value="NZ_ADEQ01000014.1"/>
</dbReference>
<dbReference type="InterPro" id="IPR004305">
    <property type="entry name" value="Thiaminase-2/PQQC"/>
</dbReference>
<feature type="compositionally biased region" description="Polar residues" evidence="10">
    <location>
        <begin position="1"/>
        <end position="13"/>
    </location>
</feature>
<feature type="region of interest" description="Disordered" evidence="10">
    <location>
        <begin position="1"/>
        <end position="46"/>
    </location>
</feature>
<dbReference type="NCBIfam" id="TIGR00097">
    <property type="entry name" value="HMP-P_kinase"/>
    <property type="match status" value="1"/>
</dbReference>
<feature type="domain" description="Pyridoxamine kinase/Phosphomethylpyrimidine kinase" evidence="12">
    <location>
        <begin position="61"/>
        <end position="318"/>
    </location>
</feature>
<dbReference type="GO" id="GO:0005524">
    <property type="term" value="F:ATP binding"/>
    <property type="evidence" value="ECO:0007669"/>
    <property type="project" value="UniProtKB-KW"/>
</dbReference>
<evidence type="ECO:0000256" key="1">
    <source>
        <dbReference type="ARBA" id="ARBA00000151"/>
    </source>
</evidence>
<accession>I4LRY1</accession>
<dbReference type="CDD" id="cd01169">
    <property type="entry name" value="HMPP_kinase"/>
    <property type="match status" value="1"/>
</dbReference>
<keyword evidence="9" id="KW-0784">Thiamine biosynthesis</keyword>
<protein>
    <submittedName>
        <fullName evidence="13">Multifunctional thiamine-phosphate pyrophosphorylase/synthase/phosphomethylpyrimidine kinase</fullName>
        <ecNumber evidence="13">2.7.4.7</ecNumber>
    </submittedName>
</protein>
<dbReference type="SUPFAM" id="SSF53613">
    <property type="entry name" value="Ribokinase-like"/>
    <property type="match status" value="1"/>
</dbReference>
<dbReference type="Gene3D" id="1.20.910.10">
    <property type="entry name" value="Heme oxygenase-like"/>
    <property type="match status" value="1"/>
</dbReference>
<evidence type="ECO:0000313" key="13">
    <source>
        <dbReference type="EMBL" id="EIK79721.1"/>
    </source>
</evidence>
<dbReference type="Gene3D" id="3.40.1190.20">
    <property type="match status" value="1"/>
</dbReference>
<dbReference type="Pfam" id="PF08543">
    <property type="entry name" value="Phos_pyr_kin"/>
    <property type="match status" value="1"/>
</dbReference>
<dbReference type="AlphaFoldDB" id="I4LRY1"/>
<dbReference type="SUPFAM" id="SSF48613">
    <property type="entry name" value="Heme oxygenase-like"/>
    <property type="match status" value="1"/>
</dbReference>
<feature type="domain" description="Thiaminase-2/PQQC" evidence="11">
    <location>
        <begin position="392"/>
        <end position="578"/>
    </location>
</feature>
<feature type="compositionally biased region" description="Polar residues" evidence="10">
    <location>
        <begin position="31"/>
        <end position="44"/>
    </location>
</feature>
<dbReference type="Proteomes" id="UP000005936">
    <property type="component" value="Unassembled WGS sequence"/>
</dbReference>
<dbReference type="PANTHER" id="PTHR20858">
    <property type="entry name" value="PHOSPHOMETHYLPYRIMIDINE KINASE"/>
    <property type="match status" value="1"/>
</dbReference>
<evidence type="ECO:0000256" key="5">
    <source>
        <dbReference type="ARBA" id="ARBA00022679"/>
    </source>
</evidence>
<evidence type="ECO:0000259" key="12">
    <source>
        <dbReference type="Pfam" id="PF08543"/>
    </source>
</evidence>
<dbReference type="CDD" id="cd19365">
    <property type="entry name" value="TenA_C-like"/>
    <property type="match status" value="1"/>
</dbReference>
<dbReference type="EC" id="2.7.4.7" evidence="13"/>
<evidence type="ECO:0000256" key="8">
    <source>
        <dbReference type="ARBA" id="ARBA00022840"/>
    </source>
</evidence>
<gene>
    <name evidence="13" type="ORF">CGSMWGv55152_04940</name>
</gene>
<dbReference type="GO" id="GO:0005829">
    <property type="term" value="C:cytosol"/>
    <property type="evidence" value="ECO:0007669"/>
    <property type="project" value="TreeGrafter"/>
</dbReference>
<dbReference type="UniPathway" id="UPA00060">
    <property type="reaction ID" value="UER00138"/>
</dbReference>
<evidence type="ECO:0000256" key="6">
    <source>
        <dbReference type="ARBA" id="ARBA00022741"/>
    </source>
</evidence>
<keyword evidence="8" id="KW-0067">ATP-binding</keyword>
<feature type="compositionally biased region" description="Low complexity" evidence="10">
    <location>
        <begin position="14"/>
        <end position="30"/>
    </location>
</feature>
<dbReference type="InterPro" id="IPR013749">
    <property type="entry name" value="PM/HMP-P_kinase-1"/>
</dbReference>
<organism evidence="13 14">
    <name type="scientific">Gardnerella vaginalis 55152</name>
    <dbReference type="NCBI Taxonomy" id="698955"/>
    <lineage>
        <taxon>Bacteria</taxon>
        <taxon>Bacillati</taxon>
        <taxon>Actinomycetota</taxon>
        <taxon>Actinomycetes</taxon>
        <taxon>Bifidobacteriales</taxon>
        <taxon>Bifidobacteriaceae</taxon>
        <taxon>Gardnerella</taxon>
    </lineage>
</organism>
<evidence type="ECO:0000256" key="3">
    <source>
        <dbReference type="ARBA" id="ARBA00003848"/>
    </source>
</evidence>
<dbReference type="GO" id="GO:0008902">
    <property type="term" value="F:hydroxymethylpyrimidine kinase activity"/>
    <property type="evidence" value="ECO:0007669"/>
    <property type="project" value="UniProtKB-EC"/>
</dbReference>
<dbReference type="FunFam" id="3.40.1190.20:FF:000003">
    <property type="entry name" value="Phosphomethylpyrimidine kinase ThiD"/>
    <property type="match status" value="1"/>
</dbReference>
<dbReference type="GO" id="GO:0009229">
    <property type="term" value="P:thiamine diphosphate biosynthetic process"/>
    <property type="evidence" value="ECO:0007669"/>
    <property type="project" value="UniProtKB-UniPathway"/>
</dbReference>
<proteinExistence type="predicted"/>
<evidence type="ECO:0000256" key="4">
    <source>
        <dbReference type="ARBA" id="ARBA00004769"/>
    </source>
</evidence>
<dbReference type="NCBIfam" id="NF011301">
    <property type="entry name" value="PRK14713.1"/>
    <property type="match status" value="1"/>
</dbReference>
<sequence>MTELSLDSHTNTFNTNPSNQSNPYNPSNQSAESSFSTQRKNSLPSCEKPVIPRVLSIAGTDPTGGAGIQADLKSIMASNGFGMCVTTNLVAQNTCGVREVYTPPTSFLVSQLEAVFDDVKVDAVKLGMLGDKPYIDIVGEWLENHPVPVVVLDPVMVATSGDRLLKESAEESLRLLIKKADIITPNIPELAVLCNSEPATSFNQALEQAKILASENNVIVIVKGGHLTGKDAGNTAVFPDGTNVHVPSRRVDTKTTHGTGCSLSSSLATRVSLALKNGKTLENPATVSEALTWTTHWLNEAIRNGEDLHVGKGHGPVNHAARQYRLELDSSTTPWEHLKDDNLINLDGSNPETCYVVPKTLPRKPKICAAGRWTQALWNATADVDFNIMNLDFIKSLGDGSLDEDLFDFYLNQDAEYLKRYSRALAATAAKTQDDDARVHWSSSAAACIEAESELHRSWFKKTGTAMKSACSPATLAYVNHLLATTFSEDYVVAAAAILPCYWFYEEVGHVLVEKTTPDNPYNDWISMYSSKEFDASVIKAIECVEKAFEQASPSQRILAVQAYMTSCVYEYDFFNQAHRSLR</sequence>
<evidence type="ECO:0000256" key="10">
    <source>
        <dbReference type="SAM" id="MobiDB-lite"/>
    </source>
</evidence>
<name>I4LRY1_GARVA</name>
<comment type="catalytic activity">
    <reaction evidence="1">
        <text>4-amino-5-hydroxymethyl-2-methylpyrimidine + ATP = 4-amino-2-methyl-5-(phosphooxymethyl)pyrimidine + ADP + H(+)</text>
        <dbReference type="Rhea" id="RHEA:23096"/>
        <dbReference type="ChEBI" id="CHEBI:15378"/>
        <dbReference type="ChEBI" id="CHEBI:16892"/>
        <dbReference type="ChEBI" id="CHEBI:30616"/>
        <dbReference type="ChEBI" id="CHEBI:58354"/>
        <dbReference type="ChEBI" id="CHEBI:456216"/>
        <dbReference type="EC" id="2.7.1.49"/>
    </reaction>
</comment>